<dbReference type="GO" id="GO:0004497">
    <property type="term" value="F:monooxygenase activity"/>
    <property type="evidence" value="ECO:0007669"/>
    <property type="project" value="UniProtKB-KW"/>
</dbReference>
<dbReference type="Gene3D" id="1.10.630.10">
    <property type="entry name" value="Cytochrome P450"/>
    <property type="match status" value="1"/>
</dbReference>
<dbReference type="AlphaFoldDB" id="A0ABD2CW13"/>
<reference evidence="2 3" key="1">
    <citation type="journal article" date="2024" name="Ann. Entomol. Soc. Am.">
        <title>Genomic analyses of the southern and eastern yellowjacket wasps (Hymenoptera: Vespidae) reveal evolutionary signatures of social life.</title>
        <authorList>
            <person name="Catto M.A."/>
            <person name="Caine P.B."/>
            <person name="Orr S.E."/>
            <person name="Hunt B.G."/>
            <person name="Goodisman M.A.D."/>
        </authorList>
    </citation>
    <scope>NUCLEOTIDE SEQUENCE [LARGE SCALE GENOMIC DNA]</scope>
    <source>
        <strain evidence="2">232</strain>
        <tissue evidence="2">Head and thorax</tissue>
    </source>
</reference>
<sequence length="90" mass="10453">MACMIICLFMFQERKPSFLFNFLFESSHEGGKYSEEDIRDEINITTIGSDTSATTISFVLLMFATFHQIRPVFAREITQDIKAQQFAMLR</sequence>
<evidence type="ECO:0000313" key="2">
    <source>
        <dbReference type="EMBL" id="KAL2749267.1"/>
    </source>
</evidence>
<proteinExistence type="predicted"/>
<dbReference type="Proteomes" id="UP001607303">
    <property type="component" value="Unassembled WGS sequence"/>
</dbReference>
<keyword evidence="3" id="KW-1185">Reference proteome</keyword>
<comment type="caution">
    <text evidence="2">The sequence shown here is derived from an EMBL/GenBank/DDBJ whole genome shotgun (WGS) entry which is preliminary data.</text>
</comment>
<protein>
    <submittedName>
        <fullName evidence="2">Cytochrome P450 4C1-like isoform X3</fullName>
    </submittedName>
</protein>
<evidence type="ECO:0000256" key="1">
    <source>
        <dbReference type="ARBA" id="ARBA00023033"/>
    </source>
</evidence>
<keyword evidence="1" id="KW-0560">Oxidoreductase</keyword>
<accession>A0ABD2CW13</accession>
<evidence type="ECO:0000313" key="3">
    <source>
        <dbReference type="Proteomes" id="UP001607303"/>
    </source>
</evidence>
<organism evidence="2 3">
    <name type="scientific">Vespula maculifrons</name>
    <name type="common">Eastern yellow jacket</name>
    <name type="synonym">Wasp</name>
    <dbReference type="NCBI Taxonomy" id="7453"/>
    <lineage>
        <taxon>Eukaryota</taxon>
        <taxon>Metazoa</taxon>
        <taxon>Ecdysozoa</taxon>
        <taxon>Arthropoda</taxon>
        <taxon>Hexapoda</taxon>
        <taxon>Insecta</taxon>
        <taxon>Pterygota</taxon>
        <taxon>Neoptera</taxon>
        <taxon>Endopterygota</taxon>
        <taxon>Hymenoptera</taxon>
        <taxon>Apocrita</taxon>
        <taxon>Aculeata</taxon>
        <taxon>Vespoidea</taxon>
        <taxon>Vespidae</taxon>
        <taxon>Vespinae</taxon>
        <taxon>Vespula</taxon>
    </lineage>
</organism>
<dbReference type="SUPFAM" id="SSF48264">
    <property type="entry name" value="Cytochrome P450"/>
    <property type="match status" value="1"/>
</dbReference>
<dbReference type="InterPro" id="IPR036396">
    <property type="entry name" value="Cyt_P450_sf"/>
</dbReference>
<dbReference type="EMBL" id="JAYRBN010000027">
    <property type="protein sequence ID" value="KAL2749267.1"/>
    <property type="molecule type" value="Genomic_DNA"/>
</dbReference>
<gene>
    <name evidence="2" type="ORF">V1477_002207</name>
</gene>
<name>A0ABD2CW13_VESMC</name>
<keyword evidence="1" id="KW-0503">Monooxygenase</keyword>